<keyword evidence="2" id="KW-0479">Metal-binding</keyword>
<dbReference type="PANTHER" id="PTHR11086">
    <property type="entry name" value="DEOXYCYTIDYLATE DEAMINASE-RELATED"/>
    <property type="match status" value="1"/>
</dbReference>
<dbReference type="InterPro" id="IPR016192">
    <property type="entry name" value="APOBEC/CMP_deaminase_Zn-bd"/>
</dbReference>
<dbReference type="InterPro" id="IPR002125">
    <property type="entry name" value="CMP_dCMP_dom"/>
</dbReference>
<dbReference type="Proteomes" id="UP000541535">
    <property type="component" value="Unassembled WGS sequence"/>
</dbReference>
<comment type="caution">
    <text evidence="7">The sequence shown here is derived from an EMBL/GenBank/DDBJ whole genome shotgun (WGS) entry which is preliminary data.</text>
</comment>
<evidence type="ECO:0000259" key="6">
    <source>
        <dbReference type="PROSITE" id="PS51747"/>
    </source>
</evidence>
<protein>
    <submittedName>
        <fullName evidence="7">Deoxycytidylate deaminase</fullName>
    </submittedName>
</protein>
<feature type="region of interest" description="Disordered" evidence="5">
    <location>
        <begin position="1"/>
        <end position="23"/>
    </location>
</feature>
<dbReference type="GO" id="GO:0008270">
    <property type="term" value="F:zinc ion binding"/>
    <property type="evidence" value="ECO:0007669"/>
    <property type="project" value="InterPro"/>
</dbReference>
<feature type="region of interest" description="Disordered" evidence="5">
    <location>
        <begin position="537"/>
        <end position="556"/>
    </location>
</feature>
<keyword evidence="4" id="KW-0862">Zinc</keyword>
<dbReference type="EMBL" id="JACHXD010000038">
    <property type="protein sequence ID" value="MBB3122486.1"/>
    <property type="molecule type" value="Genomic_DNA"/>
</dbReference>
<comment type="similarity">
    <text evidence="1">Belongs to the cytidine and deoxycytidylate deaminase family.</text>
</comment>
<dbReference type="InterPro" id="IPR015517">
    <property type="entry name" value="dCMP_deaminase-rel"/>
</dbReference>
<dbReference type="PANTHER" id="PTHR11086:SF18">
    <property type="entry name" value="DEOXYCYTIDYLATE DEAMINASE"/>
    <property type="match status" value="1"/>
</dbReference>
<proteinExistence type="inferred from homology"/>
<dbReference type="InterPro" id="IPR027417">
    <property type="entry name" value="P-loop_NTPase"/>
</dbReference>
<keyword evidence="3" id="KW-0378">Hydrolase</keyword>
<dbReference type="Gene3D" id="3.40.140.10">
    <property type="entry name" value="Cytidine Deaminase, domain 2"/>
    <property type="match status" value="1"/>
</dbReference>
<evidence type="ECO:0000313" key="8">
    <source>
        <dbReference type="Proteomes" id="UP000541535"/>
    </source>
</evidence>
<dbReference type="RefSeq" id="WP_183444142.1">
    <property type="nucleotide sequence ID" value="NZ_JACHXD010000038.1"/>
</dbReference>
<evidence type="ECO:0000256" key="4">
    <source>
        <dbReference type="ARBA" id="ARBA00022833"/>
    </source>
</evidence>
<keyword evidence="8" id="KW-1185">Reference proteome</keyword>
<accession>A0A7W5BGI5</accession>
<dbReference type="Gene3D" id="3.40.50.300">
    <property type="entry name" value="P-loop containing nucleotide triphosphate hydrolases"/>
    <property type="match status" value="1"/>
</dbReference>
<dbReference type="NCBIfam" id="NF041025">
    <property type="entry name" value="antiphage_deaminase"/>
    <property type="match status" value="1"/>
</dbReference>
<dbReference type="Pfam" id="PF00383">
    <property type="entry name" value="dCMP_cyt_deam_1"/>
    <property type="match status" value="1"/>
</dbReference>
<dbReference type="PROSITE" id="PS00903">
    <property type="entry name" value="CYT_DCMP_DEAMINASES_1"/>
    <property type="match status" value="1"/>
</dbReference>
<evidence type="ECO:0000256" key="1">
    <source>
        <dbReference type="ARBA" id="ARBA00006576"/>
    </source>
</evidence>
<evidence type="ECO:0000256" key="5">
    <source>
        <dbReference type="SAM" id="MobiDB-lite"/>
    </source>
</evidence>
<organism evidence="7 8">
    <name type="scientific">Pseudoduganella violacea</name>
    <dbReference type="NCBI Taxonomy" id="1715466"/>
    <lineage>
        <taxon>Bacteria</taxon>
        <taxon>Pseudomonadati</taxon>
        <taxon>Pseudomonadota</taxon>
        <taxon>Betaproteobacteria</taxon>
        <taxon>Burkholderiales</taxon>
        <taxon>Oxalobacteraceae</taxon>
        <taxon>Telluria group</taxon>
        <taxon>Pseudoduganella</taxon>
    </lineage>
</organism>
<dbReference type="InterPro" id="IPR016193">
    <property type="entry name" value="Cytidine_deaminase-like"/>
</dbReference>
<dbReference type="GO" id="GO:0005737">
    <property type="term" value="C:cytoplasm"/>
    <property type="evidence" value="ECO:0007669"/>
    <property type="project" value="TreeGrafter"/>
</dbReference>
<dbReference type="PROSITE" id="PS51747">
    <property type="entry name" value="CYT_DCMP_DEAMINASES_2"/>
    <property type="match status" value="1"/>
</dbReference>
<reference evidence="7 8" key="1">
    <citation type="submission" date="2020-08" db="EMBL/GenBank/DDBJ databases">
        <title>Genomic Encyclopedia of Type Strains, Phase III (KMG-III): the genomes of soil and plant-associated and newly described type strains.</title>
        <authorList>
            <person name="Whitman W."/>
        </authorList>
    </citation>
    <scope>NUCLEOTIDE SEQUENCE [LARGE SCALE GENOMIC DNA]</scope>
    <source>
        <strain evidence="7 8">CECT 8897</strain>
    </source>
</reference>
<evidence type="ECO:0000313" key="7">
    <source>
        <dbReference type="EMBL" id="MBB3122486.1"/>
    </source>
</evidence>
<sequence length="556" mass="61213">MISLEPSSTMNAQLSPASSNASKAGTDVTKLLKGRASQEFVIGVMGAVGCGLPRIVTEFDEQLQKLGYKVVRIKVSDFISIQIDNGTVTIPTDDNSNRFLKYQSGGNELRRLFGNEIMAEYAVSQIGRHRLVIDPELKDLAKEPPRVAYIIDQIKHPAEVALLRTIYRNNFYLVGVMSLEANRKTRLTDDGLRPAVIEAIVSRDRKEGAKFGQQLEKAFKLADYFMHHPLGDKELVPAQVKRFLDLTHGDNAITPTKHEHAMYVAYSTAMKSSCLSRQVGAAITDRSSRIVAVGTNDVPQYKGGLYSGDGPLDDRCFQSRKICENSAEKNRRREKIRAGIQEKFADVFKDPKMAKAALAKVDEISEFVYEQSGIPDLIEFSRAVHAEMDALISLSRGGGGSTVGGNLYATTFPCHNCARHIIAAGIDKVYYIEPYEKSLAPEAHNDAIEVLDHDDGVEAAPSKLRFVHFSGVGPRMYPEFFQRETRKNDAGEFISSSTNIAGGLPLKIVHEYIDSHRAFEVKVASLFEEHFPPPQPSVAAAPTLVPVTGGSANDPQ</sequence>
<dbReference type="GO" id="GO:0004132">
    <property type="term" value="F:dCMP deaminase activity"/>
    <property type="evidence" value="ECO:0007669"/>
    <property type="project" value="TreeGrafter"/>
</dbReference>
<dbReference type="SUPFAM" id="SSF53927">
    <property type="entry name" value="Cytidine deaminase-like"/>
    <property type="match status" value="1"/>
</dbReference>
<name>A0A7W5BGI5_9BURK</name>
<dbReference type="AlphaFoldDB" id="A0A7W5BGI5"/>
<evidence type="ECO:0000256" key="3">
    <source>
        <dbReference type="ARBA" id="ARBA00022801"/>
    </source>
</evidence>
<feature type="domain" description="CMP/dCMP-type deaminase" evidence="6">
    <location>
        <begin position="256"/>
        <end position="442"/>
    </location>
</feature>
<evidence type="ECO:0000256" key="2">
    <source>
        <dbReference type="ARBA" id="ARBA00022723"/>
    </source>
</evidence>
<gene>
    <name evidence="7" type="ORF">FHS03_005587</name>
</gene>